<proteinExistence type="predicted"/>
<accession>A0A9D7S9L9</accession>
<evidence type="ECO:0000313" key="2">
    <source>
        <dbReference type="Proteomes" id="UP000808349"/>
    </source>
</evidence>
<dbReference type="Gene3D" id="2.60.40.10">
    <property type="entry name" value="Immunoglobulins"/>
    <property type="match status" value="1"/>
</dbReference>
<dbReference type="AlphaFoldDB" id="A0A9D7S9L9"/>
<organism evidence="1 2">
    <name type="scientific">Candidatus Defluviibacterium haderslevense</name>
    <dbReference type="NCBI Taxonomy" id="2981993"/>
    <lineage>
        <taxon>Bacteria</taxon>
        <taxon>Pseudomonadati</taxon>
        <taxon>Bacteroidota</taxon>
        <taxon>Saprospiria</taxon>
        <taxon>Saprospirales</taxon>
        <taxon>Saprospiraceae</taxon>
        <taxon>Candidatus Defluviibacterium</taxon>
    </lineage>
</organism>
<sequence length="746" mass="83896">MFKYFISILLVICYLIDVSATHIVGGDMAYRCLGNNDYEITLTLRRDCINGSQQAPFDDPANVGIFDAQGILLITLGTSGVLRMNYNNNDTLDEFMFKNCGLIGGDVCVHTTKYRDTIKLPFRTGGYILAYQRCCRNFTITNIINPLGTGATYSLEIKEEALRVCNSSLVLSSYPPIYICGDYPIDFNLKAYDAEGDSLVYKLCTPFEGADSINPRPTRPSSPPFVEVVFKPPFSLLDMIGGKPALQMDPMTGRMTGFAEPIIAQYLIAYCVEEYRKGVLLSVIRRDFQINVRLCKSLPEAHFDASIDPCDLNQLLKLTDLSKDNYSSIISWNWKIMLNGNVYNSTDKNPLIQINDTGIATIRLIVQSKESCRDTIQKTIPISWLLAKVPTKNHEICKGDSVLLTNYSSTGATYMWRPTVGLSCSTCPNPVARPISNTQYILTSTYGNCNKTDTVNIKVASCFVDSCAIQIKKVCLPSGMVEVRILDAFGNLIQSAKRLHELFWDIKESSQHAKYILQNKNPVLLFPSDMFSITSKIYTWPKGVPKSIEYAKICERRIIDTINVKCEGPCTEMKFILSSCLDDYDVKNNLNFPPALCESVCGGSCNIIVALFEENGTLIDPNAYQILWSNGSTNSYVHIMAPYYNTLTVEVRKGECIWRGRYWKSCDLYKGSNLIDSRDFGNVFLQAESMNAETFIQEASIKNYKIYNIEGKCVAKDILEWNLLTSGLYVFFVEINGEIEVYKVWK</sequence>
<dbReference type="InterPro" id="IPR035986">
    <property type="entry name" value="PKD_dom_sf"/>
</dbReference>
<gene>
    <name evidence="1" type="ORF">IPO85_12520</name>
</gene>
<dbReference type="Proteomes" id="UP000808349">
    <property type="component" value="Unassembled WGS sequence"/>
</dbReference>
<dbReference type="SUPFAM" id="SSF49299">
    <property type="entry name" value="PKD domain"/>
    <property type="match status" value="1"/>
</dbReference>
<evidence type="ECO:0000313" key="1">
    <source>
        <dbReference type="EMBL" id="MBK9718308.1"/>
    </source>
</evidence>
<reference evidence="1 2" key="1">
    <citation type="submission" date="2020-10" db="EMBL/GenBank/DDBJ databases">
        <title>Connecting structure to function with the recovery of over 1000 high-quality activated sludge metagenome-assembled genomes encoding full-length rRNA genes using long-read sequencing.</title>
        <authorList>
            <person name="Singleton C.M."/>
            <person name="Petriglieri F."/>
            <person name="Kristensen J.M."/>
            <person name="Kirkegaard R.H."/>
            <person name="Michaelsen T.Y."/>
            <person name="Andersen M.H."/>
            <person name="Karst S.M."/>
            <person name="Dueholm M.S."/>
            <person name="Nielsen P.H."/>
            <person name="Albertsen M."/>
        </authorList>
    </citation>
    <scope>NUCLEOTIDE SEQUENCE [LARGE SCALE GENOMIC DNA]</scope>
    <source>
        <strain evidence="1">Ribe_18-Q3-R11-54_BAT3C.373</strain>
    </source>
</reference>
<protein>
    <submittedName>
        <fullName evidence="1">Uncharacterized protein</fullName>
    </submittedName>
</protein>
<dbReference type="EMBL" id="JADKFW010000010">
    <property type="protein sequence ID" value="MBK9718308.1"/>
    <property type="molecule type" value="Genomic_DNA"/>
</dbReference>
<dbReference type="InterPro" id="IPR013783">
    <property type="entry name" value="Ig-like_fold"/>
</dbReference>
<comment type="caution">
    <text evidence="1">The sequence shown here is derived from an EMBL/GenBank/DDBJ whole genome shotgun (WGS) entry which is preliminary data.</text>
</comment>
<name>A0A9D7S9L9_9BACT</name>